<proteinExistence type="predicted"/>
<dbReference type="Pfam" id="PF03564">
    <property type="entry name" value="DUF1759"/>
    <property type="match status" value="1"/>
</dbReference>
<name>A0A0L7QKF5_9HYME</name>
<dbReference type="Proteomes" id="UP000053825">
    <property type="component" value="Unassembled WGS sequence"/>
</dbReference>
<protein>
    <recommendedName>
        <fullName evidence="2">CCHC-type domain-containing protein</fullName>
    </recommendedName>
</protein>
<keyword evidence="1" id="KW-0479">Metal-binding</keyword>
<evidence type="ECO:0000259" key="2">
    <source>
        <dbReference type="PROSITE" id="PS50158"/>
    </source>
</evidence>
<dbReference type="STRING" id="597456.A0A0L7QKF5"/>
<dbReference type="GO" id="GO:0003676">
    <property type="term" value="F:nucleic acid binding"/>
    <property type="evidence" value="ECO:0007669"/>
    <property type="project" value="InterPro"/>
</dbReference>
<dbReference type="PANTHER" id="PTHR47331">
    <property type="entry name" value="PHD-TYPE DOMAIN-CONTAINING PROTEIN"/>
    <property type="match status" value="1"/>
</dbReference>
<dbReference type="PANTHER" id="PTHR47331:SF5">
    <property type="entry name" value="RIBONUCLEASE H"/>
    <property type="match status" value="1"/>
</dbReference>
<dbReference type="GO" id="GO:0008270">
    <property type="term" value="F:zinc ion binding"/>
    <property type="evidence" value="ECO:0007669"/>
    <property type="project" value="UniProtKB-KW"/>
</dbReference>
<reference evidence="3 4" key="1">
    <citation type="submission" date="2015-07" db="EMBL/GenBank/DDBJ databases">
        <title>The genome of Habropoda laboriosa.</title>
        <authorList>
            <person name="Pan H."/>
            <person name="Kapheim K."/>
        </authorList>
    </citation>
    <scope>NUCLEOTIDE SEQUENCE [LARGE SCALE GENOMIC DNA]</scope>
    <source>
        <strain evidence="3">0110345459</strain>
    </source>
</reference>
<dbReference type="AlphaFoldDB" id="A0A0L7QKF5"/>
<accession>A0A0L7QKF5</accession>
<dbReference type="InterPro" id="IPR005312">
    <property type="entry name" value="DUF1759"/>
</dbReference>
<keyword evidence="1" id="KW-0862">Zinc</keyword>
<dbReference type="PROSITE" id="PS50158">
    <property type="entry name" value="ZF_CCHC"/>
    <property type="match status" value="1"/>
</dbReference>
<keyword evidence="4" id="KW-1185">Reference proteome</keyword>
<feature type="domain" description="CCHC-type" evidence="2">
    <location>
        <begin position="255"/>
        <end position="270"/>
    </location>
</feature>
<dbReference type="InterPro" id="IPR001878">
    <property type="entry name" value="Znf_CCHC"/>
</dbReference>
<organism evidence="3 4">
    <name type="scientific">Habropoda laboriosa</name>
    <dbReference type="NCBI Taxonomy" id="597456"/>
    <lineage>
        <taxon>Eukaryota</taxon>
        <taxon>Metazoa</taxon>
        <taxon>Ecdysozoa</taxon>
        <taxon>Arthropoda</taxon>
        <taxon>Hexapoda</taxon>
        <taxon>Insecta</taxon>
        <taxon>Pterygota</taxon>
        <taxon>Neoptera</taxon>
        <taxon>Endopterygota</taxon>
        <taxon>Hymenoptera</taxon>
        <taxon>Apocrita</taxon>
        <taxon>Aculeata</taxon>
        <taxon>Apoidea</taxon>
        <taxon>Anthophila</taxon>
        <taxon>Apidae</taxon>
        <taxon>Habropoda</taxon>
    </lineage>
</organism>
<evidence type="ECO:0000313" key="4">
    <source>
        <dbReference type="Proteomes" id="UP000053825"/>
    </source>
</evidence>
<keyword evidence="1" id="KW-0863">Zinc-finger</keyword>
<gene>
    <name evidence="3" type="ORF">WH47_10929</name>
</gene>
<dbReference type="EMBL" id="KQ414945">
    <property type="protein sequence ID" value="KOC59103.1"/>
    <property type="molecule type" value="Genomic_DNA"/>
</dbReference>
<sequence length="276" mass="30883">MASQSSITVKLPTIQLPTFDGNYSGWIRFWDTFTSLVHESDLSDVQKFHYLNSALKGPAARVIQSLGVSDSNYHIAWVALKSRYENSAALRKHHVTALLDITIIQKQSPIALRELVDDARNHLAALRSLNEPVDSWDSLIVPILCRKLDGASLREWEKKATSSDRVAFNNFATFLEERSLYLENITPQGQITVARVNPPVGFAGNRRPFHSTTHVTSSPGNCPACGSVHPLFKCDKFKSLPIEEKTRVVQTSQTCFNCLQPGHRVKACTRNHCDLQ</sequence>
<evidence type="ECO:0000256" key="1">
    <source>
        <dbReference type="PROSITE-ProRule" id="PRU00047"/>
    </source>
</evidence>
<dbReference type="OrthoDB" id="7614251at2759"/>
<evidence type="ECO:0000313" key="3">
    <source>
        <dbReference type="EMBL" id="KOC59103.1"/>
    </source>
</evidence>